<dbReference type="SUPFAM" id="SSF54277">
    <property type="entry name" value="CAD &amp; PB1 domains"/>
    <property type="match status" value="1"/>
</dbReference>
<evidence type="ECO:0000256" key="2">
    <source>
        <dbReference type="ARBA" id="ARBA00022803"/>
    </source>
</evidence>
<keyword evidence="2 3" id="KW-0802">TPR repeat</keyword>
<reference evidence="5" key="1">
    <citation type="submission" date="2020-06" db="EMBL/GenBank/DDBJ databases">
        <authorList>
            <person name="Li T."/>
            <person name="Hu X."/>
            <person name="Zhang T."/>
            <person name="Song X."/>
            <person name="Zhang H."/>
            <person name="Dai N."/>
            <person name="Sheng W."/>
            <person name="Hou X."/>
            <person name="Wei L."/>
        </authorList>
    </citation>
    <scope>NUCLEOTIDE SEQUENCE</scope>
    <source>
        <strain evidence="5">3651</strain>
        <tissue evidence="5">Leaf</tissue>
    </source>
</reference>
<dbReference type="Gene3D" id="3.10.20.90">
    <property type="entry name" value="Phosphatidylinositol 3-kinase Catalytic Subunit, Chain A, domain 1"/>
    <property type="match status" value="1"/>
</dbReference>
<gene>
    <name evidence="5" type="ORF">Salat_0942100</name>
</gene>
<evidence type="ECO:0000256" key="3">
    <source>
        <dbReference type="PROSITE-ProRule" id="PRU00339"/>
    </source>
</evidence>
<dbReference type="PROSITE" id="PS50005">
    <property type="entry name" value="TPR"/>
    <property type="match status" value="2"/>
</dbReference>
<dbReference type="Gene3D" id="1.25.40.10">
    <property type="entry name" value="Tetratricopeptide repeat domain"/>
    <property type="match status" value="1"/>
</dbReference>
<feature type="repeat" description="TPR" evidence="3">
    <location>
        <begin position="121"/>
        <end position="154"/>
    </location>
</feature>
<dbReference type="InterPro" id="IPR044517">
    <property type="entry name" value="PHOX1-4"/>
</dbReference>
<dbReference type="SUPFAM" id="SSF48452">
    <property type="entry name" value="TPR-like"/>
    <property type="match status" value="1"/>
</dbReference>
<accession>A0AAE1YK86</accession>
<keyword evidence="1" id="KW-0677">Repeat</keyword>
<name>A0AAE1YK86_9LAMI</name>
<feature type="repeat" description="TPR" evidence="3">
    <location>
        <begin position="47"/>
        <end position="80"/>
    </location>
</feature>
<evidence type="ECO:0000313" key="6">
    <source>
        <dbReference type="Proteomes" id="UP001293254"/>
    </source>
</evidence>
<dbReference type="InterPro" id="IPR011990">
    <property type="entry name" value="TPR-like_helical_dom_sf"/>
</dbReference>
<sequence length="773" mass="89095">MSMGRQTGKEKTNYGDKWRELNLKQIRASGNSLQAHDHDTAMFISMSQELKEEGNRLFQRRDYEGALLKYDKSIKLLPRNHVDIAYVRSHMAECYMQLGIHEYPSAINECNLALEVSPKYSKALLKRARCYEALKRLDLALRDVRLVLKMEPNNLMATEIEQRLKKTFERQGSRFSEISVDLVPMPDYVEPVVSPKSKVTKDMAKKKRSISLFDGRTGYYEGTGSYVNKGKSEDLRTASGVGMRMFDDVVAEKNTEDKLVVEEEKVSNGTVEEPKRTVKLVFGEDIRWAQVPVNCDVMKMREVIFTRFPNSKAVLVKYKDREGDLVTITTTEELRWAEASAELGSVKLYVFEVSPDQDPLFHKGKKSKLDMKHGTENENVERGKEIQCEPTCVNDWIIHFAKVFKNYVGFDIDAYIDLHEVGMKLYLEAMEETVTSEEAQDLFGVAADKFQELAALALFNWGNVHISRARKRVYFTEDSSRESLLDQIKCSYDWAQKEFAKAGQRYEEALKMKPNFYEAVVALGQQQFERAKLSWYYAIGTGVDLESWPSGEVLMLYNSAEENMERGIQMWEDLEEQRLSQLSQPNRIEILLQKMKLDNLFKDISVDEAEEQATNIRSQIYVLWGTMLYERSVMEFKLGLPVWQECLEVAVEKFELAGASETDIAVMIKNHCSNHTGLEGLGFNIDEIVQAWNEMYEAKKWEGHISSFRLEPLLRRRVSKLYYALQRNSVLRSTSGDRDGMFIRAVWQPARYNGNAISRSALLIFQFLGTKLE</sequence>
<dbReference type="PANTHER" id="PTHR46183">
    <property type="entry name" value="PROTEIN CLMP1"/>
    <property type="match status" value="1"/>
</dbReference>
<dbReference type="CDD" id="cd05992">
    <property type="entry name" value="PB1"/>
    <property type="match status" value="1"/>
</dbReference>
<dbReference type="InterPro" id="IPR000270">
    <property type="entry name" value="PB1_dom"/>
</dbReference>
<dbReference type="EMBL" id="JACGWO010000003">
    <property type="protein sequence ID" value="KAK4431800.1"/>
    <property type="molecule type" value="Genomic_DNA"/>
</dbReference>
<evidence type="ECO:0000256" key="1">
    <source>
        <dbReference type="ARBA" id="ARBA00022737"/>
    </source>
</evidence>
<dbReference type="PANTHER" id="PTHR46183:SF16">
    <property type="entry name" value="PROTEIN PHOX3"/>
    <property type="match status" value="1"/>
</dbReference>
<dbReference type="SMART" id="SM00666">
    <property type="entry name" value="PB1"/>
    <property type="match status" value="1"/>
</dbReference>
<dbReference type="InterPro" id="IPR019734">
    <property type="entry name" value="TPR_rpt"/>
</dbReference>
<feature type="domain" description="PB1" evidence="4">
    <location>
        <begin position="275"/>
        <end position="353"/>
    </location>
</feature>
<dbReference type="SMART" id="SM00028">
    <property type="entry name" value="TPR"/>
    <property type="match status" value="3"/>
</dbReference>
<evidence type="ECO:0000313" key="5">
    <source>
        <dbReference type="EMBL" id="KAK4431800.1"/>
    </source>
</evidence>
<dbReference type="Proteomes" id="UP001293254">
    <property type="component" value="Unassembled WGS sequence"/>
</dbReference>
<organism evidence="5 6">
    <name type="scientific">Sesamum alatum</name>
    <dbReference type="NCBI Taxonomy" id="300844"/>
    <lineage>
        <taxon>Eukaryota</taxon>
        <taxon>Viridiplantae</taxon>
        <taxon>Streptophyta</taxon>
        <taxon>Embryophyta</taxon>
        <taxon>Tracheophyta</taxon>
        <taxon>Spermatophyta</taxon>
        <taxon>Magnoliopsida</taxon>
        <taxon>eudicotyledons</taxon>
        <taxon>Gunneridae</taxon>
        <taxon>Pentapetalae</taxon>
        <taxon>asterids</taxon>
        <taxon>lamiids</taxon>
        <taxon>Lamiales</taxon>
        <taxon>Pedaliaceae</taxon>
        <taxon>Sesamum</taxon>
    </lineage>
</organism>
<evidence type="ECO:0000259" key="4">
    <source>
        <dbReference type="SMART" id="SM00666"/>
    </source>
</evidence>
<dbReference type="Pfam" id="PF00564">
    <property type="entry name" value="PB1"/>
    <property type="match status" value="1"/>
</dbReference>
<comment type="caution">
    <text evidence="5">The sequence shown here is derived from an EMBL/GenBank/DDBJ whole genome shotgun (WGS) entry which is preliminary data.</text>
</comment>
<keyword evidence="6" id="KW-1185">Reference proteome</keyword>
<protein>
    <submittedName>
        <fullName evidence="5">Protein PHOX1</fullName>
    </submittedName>
</protein>
<reference evidence="5" key="2">
    <citation type="journal article" date="2024" name="Plant">
        <title>Genomic evolution and insights into agronomic trait innovations of Sesamum species.</title>
        <authorList>
            <person name="Miao H."/>
            <person name="Wang L."/>
            <person name="Qu L."/>
            <person name="Liu H."/>
            <person name="Sun Y."/>
            <person name="Le M."/>
            <person name="Wang Q."/>
            <person name="Wei S."/>
            <person name="Zheng Y."/>
            <person name="Lin W."/>
            <person name="Duan Y."/>
            <person name="Cao H."/>
            <person name="Xiong S."/>
            <person name="Wang X."/>
            <person name="Wei L."/>
            <person name="Li C."/>
            <person name="Ma Q."/>
            <person name="Ju M."/>
            <person name="Zhao R."/>
            <person name="Li G."/>
            <person name="Mu C."/>
            <person name="Tian Q."/>
            <person name="Mei H."/>
            <person name="Zhang T."/>
            <person name="Gao T."/>
            <person name="Zhang H."/>
        </authorList>
    </citation>
    <scope>NUCLEOTIDE SEQUENCE</scope>
    <source>
        <strain evidence="5">3651</strain>
    </source>
</reference>
<dbReference type="AlphaFoldDB" id="A0AAE1YK86"/>
<proteinExistence type="predicted"/>